<feature type="domain" description="Peptidase C19 ubiquitin carboxyl-terminal hydrolase" evidence="3">
    <location>
        <begin position="139"/>
        <end position="229"/>
    </location>
</feature>
<accession>A0ABQ5SQ10</accession>
<sequence length="238" mass="25845">MEDDPDHEDSPPRKRRRVISSFGKETNSFDQEAADGGAVGAIAQTVLPSPEKVAVPWLNVVRPGKLLGGGGPARAVSEVGDADLDLAEAIRRSLLSERGVVGPVVRAETDLDPDLEDAIRRSLEDDDGTEPDEEDEAVEILCEDEEMENDDHDDSGSRASGSTPLGQAGNYHLHGIVRHRGLTPLEGHYTVDLQIGNQVWCHHDDARASRVDLETVLQKAGEEGHIFFYKHAANFASL</sequence>
<feature type="region of interest" description="Disordered" evidence="2">
    <location>
        <begin position="1"/>
        <end position="33"/>
    </location>
</feature>
<comment type="similarity">
    <text evidence="1">Belongs to the peptidase C19 family.</text>
</comment>
<comment type="caution">
    <text evidence="4">The sequence shown here is derived from an EMBL/GenBank/DDBJ whole genome shotgun (WGS) entry which is preliminary data.</text>
</comment>
<evidence type="ECO:0000259" key="3">
    <source>
        <dbReference type="Pfam" id="PF00443"/>
    </source>
</evidence>
<evidence type="ECO:0000313" key="5">
    <source>
        <dbReference type="Proteomes" id="UP001165090"/>
    </source>
</evidence>
<dbReference type="Pfam" id="PF00443">
    <property type="entry name" value="UCH"/>
    <property type="match status" value="1"/>
</dbReference>
<dbReference type="InterPro" id="IPR018200">
    <property type="entry name" value="USP_CS"/>
</dbReference>
<evidence type="ECO:0000313" key="4">
    <source>
        <dbReference type="EMBL" id="GLI71711.1"/>
    </source>
</evidence>
<dbReference type="EMBL" id="BSDZ01000119">
    <property type="protein sequence ID" value="GLI71711.1"/>
    <property type="molecule type" value="Genomic_DNA"/>
</dbReference>
<dbReference type="Gene3D" id="3.90.70.10">
    <property type="entry name" value="Cysteine proteinases"/>
    <property type="match status" value="1"/>
</dbReference>
<protein>
    <recommendedName>
        <fullName evidence="3">Peptidase C19 ubiquitin carboxyl-terminal hydrolase domain-containing protein</fullName>
    </recommendedName>
</protein>
<dbReference type="PROSITE" id="PS00973">
    <property type="entry name" value="USP_2"/>
    <property type="match status" value="1"/>
</dbReference>
<organism evidence="4 5">
    <name type="scientific">Volvox africanus</name>
    <dbReference type="NCBI Taxonomy" id="51714"/>
    <lineage>
        <taxon>Eukaryota</taxon>
        <taxon>Viridiplantae</taxon>
        <taxon>Chlorophyta</taxon>
        <taxon>core chlorophytes</taxon>
        <taxon>Chlorophyceae</taxon>
        <taxon>CS clade</taxon>
        <taxon>Chlamydomonadales</taxon>
        <taxon>Volvocaceae</taxon>
        <taxon>Volvox</taxon>
    </lineage>
</organism>
<feature type="region of interest" description="Disordered" evidence="2">
    <location>
        <begin position="146"/>
        <end position="167"/>
    </location>
</feature>
<gene>
    <name evidence="4" type="ORF">VaNZ11_016987</name>
</gene>
<name>A0ABQ5SQ10_9CHLO</name>
<dbReference type="SUPFAM" id="SSF54001">
    <property type="entry name" value="Cysteine proteinases"/>
    <property type="match status" value="1"/>
</dbReference>
<evidence type="ECO:0000256" key="2">
    <source>
        <dbReference type="SAM" id="MobiDB-lite"/>
    </source>
</evidence>
<evidence type="ECO:0000256" key="1">
    <source>
        <dbReference type="ARBA" id="ARBA00009085"/>
    </source>
</evidence>
<proteinExistence type="inferred from homology"/>
<dbReference type="Proteomes" id="UP001165090">
    <property type="component" value="Unassembled WGS sequence"/>
</dbReference>
<reference evidence="4 5" key="1">
    <citation type="journal article" date="2023" name="IScience">
        <title>Expanded male sex-determining region conserved during the evolution of homothallism in the green alga Volvox.</title>
        <authorList>
            <person name="Yamamoto K."/>
            <person name="Matsuzaki R."/>
            <person name="Mahakham W."/>
            <person name="Heman W."/>
            <person name="Sekimoto H."/>
            <person name="Kawachi M."/>
            <person name="Minakuchi Y."/>
            <person name="Toyoda A."/>
            <person name="Nozaki H."/>
        </authorList>
    </citation>
    <scope>NUCLEOTIDE SEQUENCE [LARGE SCALE GENOMIC DNA]</scope>
    <source>
        <strain evidence="4 5">NIES-4468</strain>
    </source>
</reference>
<dbReference type="InterPro" id="IPR001394">
    <property type="entry name" value="Peptidase_C19_UCH"/>
</dbReference>
<dbReference type="InterPro" id="IPR038765">
    <property type="entry name" value="Papain-like_cys_pep_sf"/>
</dbReference>
<keyword evidence="5" id="KW-1185">Reference proteome</keyword>
<dbReference type="CDD" id="cd02257">
    <property type="entry name" value="Peptidase_C19"/>
    <property type="match status" value="1"/>
</dbReference>